<dbReference type="RefSeq" id="WP_243753408.1">
    <property type="nucleotide sequence ID" value="NZ_CP101187.1"/>
</dbReference>
<dbReference type="EMBL" id="CP101187">
    <property type="protein sequence ID" value="UYV99984.1"/>
    <property type="molecule type" value="Genomic_DNA"/>
</dbReference>
<keyword evidence="3" id="KW-1185">Reference proteome</keyword>
<geneLocation type="plasmid" evidence="2 3">
    <name>unnamed2</name>
</geneLocation>
<keyword evidence="1" id="KW-0812">Transmembrane</keyword>
<feature type="transmembrane region" description="Helical" evidence="1">
    <location>
        <begin position="112"/>
        <end position="133"/>
    </location>
</feature>
<keyword evidence="2" id="KW-0614">Plasmid</keyword>
<reference evidence="2" key="1">
    <citation type="submission" date="2022-07" db="EMBL/GenBank/DDBJ databases">
        <authorList>
            <person name="Wu T."/>
        </authorList>
    </citation>
    <scope>NUCLEOTIDE SEQUENCE</scope>
    <source>
        <strain evidence="2">SD-1</strain>
        <plasmid evidence="2">unnamed2</plasmid>
    </source>
</reference>
<evidence type="ECO:0000313" key="2">
    <source>
        <dbReference type="EMBL" id="UYV99984.1"/>
    </source>
</evidence>
<dbReference type="Proteomes" id="UP001163293">
    <property type="component" value="Plasmid unnamed2"/>
</dbReference>
<dbReference type="AlphaFoldDB" id="A0AAX3ERH0"/>
<gene>
    <name evidence="2" type="ORF">NL394_22830</name>
</gene>
<feature type="transmembrane region" description="Helical" evidence="1">
    <location>
        <begin position="76"/>
        <end position="100"/>
    </location>
</feature>
<organism evidence="2 3">
    <name type="scientific">Paenarthrobacter ureafaciens</name>
    <dbReference type="NCBI Taxonomy" id="37931"/>
    <lineage>
        <taxon>Bacteria</taxon>
        <taxon>Bacillati</taxon>
        <taxon>Actinomycetota</taxon>
        <taxon>Actinomycetes</taxon>
        <taxon>Micrococcales</taxon>
        <taxon>Micrococcaceae</taxon>
        <taxon>Paenarthrobacter</taxon>
    </lineage>
</organism>
<feature type="transmembrane region" description="Helical" evidence="1">
    <location>
        <begin position="45"/>
        <end position="64"/>
    </location>
</feature>
<proteinExistence type="predicted"/>
<evidence type="ECO:0000313" key="3">
    <source>
        <dbReference type="Proteomes" id="UP001163293"/>
    </source>
</evidence>
<feature type="transmembrane region" description="Helical" evidence="1">
    <location>
        <begin position="21"/>
        <end position="39"/>
    </location>
</feature>
<keyword evidence="1" id="KW-1133">Transmembrane helix</keyword>
<evidence type="ECO:0000256" key="1">
    <source>
        <dbReference type="SAM" id="Phobius"/>
    </source>
</evidence>
<accession>A0AAX3ERH0</accession>
<name>A0AAX3ERH0_PAEUR</name>
<keyword evidence="1" id="KW-0472">Membrane</keyword>
<sequence>MISNTDASLPAAPAEAARMPIGARRLVLIGGLCIPVGLVAGPYLFGLQLVAVAGAVAVAVALSYRRGPVWFSRWSWLAAAAGALWVIATVGYWLSIMAAVDGTSAPSSLPTVLFYVGLAALGVMAVGTIAGWISRFLADRHAHAPAAGQ</sequence>
<protein>
    <submittedName>
        <fullName evidence="2">Uncharacterized protein</fullName>
    </submittedName>
</protein>